<proteinExistence type="predicted"/>
<dbReference type="EMBL" id="MH790556">
    <property type="protein sequence ID" value="QBH76164.1"/>
    <property type="molecule type" value="Genomic_DNA"/>
</dbReference>
<evidence type="ECO:0000313" key="2">
    <source>
        <dbReference type="EMBL" id="QBH82965.1"/>
    </source>
</evidence>
<name>A0A481TS11_HHV2</name>
<reference evidence="2" key="1">
    <citation type="submission" date="2018-08" db="EMBL/GenBank/DDBJ databases">
        <title>HSV2 whole genome sequences from clinical isolates.</title>
        <authorList>
            <person name="Roychoudhury P."/>
            <person name="Greninger A.L."/>
            <person name="Jerome K.R."/>
            <person name="Johnston C."/>
            <person name="Wald A."/>
            <person name="Xie H."/>
        </authorList>
    </citation>
    <scope>NUCLEOTIDE SEQUENCE</scope>
    <source>
        <strain evidence="2">2010-8179</strain>
        <strain evidence="1">2012-15948</strain>
    </source>
</reference>
<organism evidence="2">
    <name type="scientific">Human herpesvirus 2</name>
    <name type="common">HHV-2</name>
    <name type="synonym">Human herpes simplex virus 2</name>
    <dbReference type="NCBI Taxonomy" id="10310"/>
    <lineage>
        <taxon>Viruses</taxon>
        <taxon>Duplodnaviria</taxon>
        <taxon>Heunggongvirae</taxon>
        <taxon>Peploviricota</taxon>
        <taxon>Herviviricetes</taxon>
        <taxon>Herpesvirales</taxon>
        <taxon>Orthoherpesviridae</taxon>
        <taxon>Alphaherpesvirinae</taxon>
        <taxon>Simplexvirus</taxon>
        <taxon>Simplexvirus humanalpha2</taxon>
    </lineage>
</organism>
<sequence>MVTAEQGLPGWPVCVASWGPLQTAVTLASSSCVTHDTSPPKNRMTSWGNTCVWTMARRHSENRSSRAPARVPP</sequence>
<protein>
    <submittedName>
        <fullName evidence="2">Uncharacterized protein</fullName>
    </submittedName>
</protein>
<dbReference type="EMBL" id="MH790635">
    <property type="protein sequence ID" value="QBH82965.1"/>
    <property type="molecule type" value="Genomic_DNA"/>
</dbReference>
<evidence type="ECO:0000313" key="1">
    <source>
        <dbReference type="EMBL" id="QBH76164.1"/>
    </source>
</evidence>
<accession>A0A481TS11</accession>
<organismHost>
    <name type="scientific">Homo sapiens</name>
    <name type="common">Human</name>
    <dbReference type="NCBI Taxonomy" id="9606"/>
</organismHost>